<keyword evidence="1" id="KW-1133">Transmembrane helix</keyword>
<feature type="transmembrane region" description="Helical" evidence="1">
    <location>
        <begin position="6"/>
        <end position="21"/>
    </location>
</feature>
<dbReference type="Proteomes" id="UP000571017">
    <property type="component" value="Unassembled WGS sequence"/>
</dbReference>
<protein>
    <recommendedName>
        <fullName evidence="4">Immunity protein 17</fullName>
    </recommendedName>
</protein>
<comment type="caution">
    <text evidence="2">The sequence shown here is derived from an EMBL/GenBank/DDBJ whole genome shotgun (WGS) entry which is preliminary data.</text>
</comment>
<evidence type="ECO:0000313" key="2">
    <source>
        <dbReference type="EMBL" id="MBA2174923.1"/>
    </source>
</evidence>
<organism evidence="2 3">
    <name type="scientific">Halobacillus locisalis</name>
    <dbReference type="NCBI Taxonomy" id="220753"/>
    <lineage>
        <taxon>Bacteria</taxon>
        <taxon>Bacillati</taxon>
        <taxon>Bacillota</taxon>
        <taxon>Bacilli</taxon>
        <taxon>Bacillales</taxon>
        <taxon>Bacillaceae</taxon>
        <taxon>Halobacillus</taxon>
    </lineage>
</organism>
<gene>
    <name evidence="2" type="ORF">H0266_08470</name>
</gene>
<keyword evidence="1" id="KW-0812">Transmembrane</keyword>
<accession>A0A838CST2</accession>
<keyword evidence="1" id="KW-0472">Membrane</keyword>
<name>A0A838CST2_9BACI</name>
<evidence type="ECO:0008006" key="4">
    <source>
        <dbReference type="Google" id="ProtNLM"/>
    </source>
</evidence>
<dbReference type="RefSeq" id="WP_181471976.1">
    <property type="nucleotide sequence ID" value="NZ_JACEFG010000002.1"/>
</dbReference>
<proteinExistence type="predicted"/>
<dbReference type="AlphaFoldDB" id="A0A838CST2"/>
<evidence type="ECO:0000256" key="1">
    <source>
        <dbReference type="SAM" id="Phobius"/>
    </source>
</evidence>
<reference evidence="2 3" key="1">
    <citation type="journal article" date="2004" name="Extremophiles">
        <title>Halobacillus locisalis sp. nov., a halophilic bacterium isolated from a marine solar saltern of the Yellow Sea in Korea.</title>
        <authorList>
            <person name="Yoon J.H."/>
            <person name="Kang K.H."/>
            <person name="Oh T.K."/>
            <person name="Park Y.H."/>
        </authorList>
    </citation>
    <scope>NUCLEOTIDE SEQUENCE [LARGE SCALE GENOMIC DNA]</scope>
    <source>
        <strain evidence="2 3">KCTC 3788</strain>
    </source>
</reference>
<evidence type="ECO:0000313" key="3">
    <source>
        <dbReference type="Proteomes" id="UP000571017"/>
    </source>
</evidence>
<dbReference type="EMBL" id="JACEFG010000002">
    <property type="protein sequence ID" value="MBA2174923.1"/>
    <property type="molecule type" value="Genomic_DNA"/>
</dbReference>
<keyword evidence="3" id="KW-1185">Reference proteome</keyword>
<sequence length="62" mass="7202">MGAFVALVIIALTVVVDFFWLDTKRKRWAWMENWTKALKGLFFSGFILVSILIYVGLSLEYL</sequence>
<feature type="transmembrane region" description="Helical" evidence="1">
    <location>
        <begin position="41"/>
        <end position="59"/>
    </location>
</feature>